<dbReference type="Pfam" id="PF02311">
    <property type="entry name" value="AraC_binding"/>
    <property type="match status" value="1"/>
</dbReference>
<dbReference type="Proteomes" id="UP000674938">
    <property type="component" value="Unassembled WGS sequence"/>
</dbReference>
<dbReference type="InterPro" id="IPR009057">
    <property type="entry name" value="Homeodomain-like_sf"/>
</dbReference>
<dbReference type="PROSITE" id="PS00041">
    <property type="entry name" value="HTH_ARAC_FAMILY_1"/>
    <property type="match status" value="1"/>
</dbReference>
<comment type="caution">
    <text evidence="5">The sequence shown here is derived from an EMBL/GenBank/DDBJ whole genome shotgun (WGS) entry which is preliminary data.</text>
</comment>
<organism evidence="5 6">
    <name type="scientific">Vagococcus allomyrinae</name>
    <dbReference type="NCBI Taxonomy" id="2794353"/>
    <lineage>
        <taxon>Bacteria</taxon>
        <taxon>Bacillati</taxon>
        <taxon>Bacillota</taxon>
        <taxon>Bacilli</taxon>
        <taxon>Lactobacillales</taxon>
        <taxon>Enterococcaceae</taxon>
        <taxon>Vagococcus</taxon>
    </lineage>
</organism>
<dbReference type="Gene3D" id="2.60.120.10">
    <property type="entry name" value="Jelly Rolls"/>
    <property type="match status" value="1"/>
</dbReference>
<dbReference type="RefSeq" id="WP_209529053.1">
    <property type="nucleotide sequence ID" value="NZ_JAEEGA010000009.1"/>
</dbReference>
<dbReference type="InterPro" id="IPR037923">
    <property type="entry name" value="HTH-like"/>
</dbReference>
<reference evidence="5" key="1">
    <citation type="submission" date="2020-12" db="EMBL/GenBank/DDBJ databases">
        <title>Vagococcus allomyrinae sp. nov. and Enterococcus lavae sp. nov., isolated from the larvae of Allomyrina dichotoma.</title>
        <authorList>
            <person name="Lee S.D."/>
        </authorList>
    </citation>
    <scope>NUCLEOTIDE SEQUENCE</scope>
    <source>
        <strain evidence="5">BWB3-3</strain>
    </source>
</reference>
<accession>A0A940PCP7</accession>
<protein>
    <submittedName>
        <fullName evidence="5">AraC family transcriptional regulator</fullName>
    </submittedName>
</protein>
<dbReference type="PANTHER" id="PTHR43280:SF28">
    <property type="entry name" value="HTH-TYPE TRANSCRIPTIONAL ACTIVATOR RHAS"/>
    <property type="match status" value="1"/>
</dbReference>
<dbReference type="InterPro" id="IPR018062">
    <property type="entry name" value="HTH_AraC-typ_CS"/>
</dbReference>
<name>A0A940PCP7_9ENTE</name>
<dbReference type="SMART" id="SM00342">
    <property type="entry name" value="HTH_ARAC"/>
    <property type="match status" value="1"/>
</dbReference>
<dbReference type="EMBL" id="JAEEGA010000009">
    <property type="protein sequence ID" value="MBP1042137.1"/>
    <property type="molecule type" value="Genomic_DNA"/>
</dbReference>
<evidence type="ECO:0000313" key="5">
    <source>
        <dbReference type="EMBL" id="MBP1042137.1"/>
    </source>
</evidence>
<dbReference type="AlphaFoldDB" id="A0A940PCP7"/>
<dbReference type="Pfam" id="PF12833">
    <property type="entry name" value="HTH_18"/>
    <property type="match status" value="1"/>
</dbReference>
<sequence length="285" mass="33945">MNSDLVDKVYFDQDFSIYHKIKIQHRMERPHFHDGYEIHYTQSGVTEYYIDEKKYHGGMGTVGVINSHEIHRVVVDKEEEYERYFIYFKPGYLHEFYDQYPELNMLFTSRFVGFENCINLNSDEQIVFKHFLDELYTLSQDEGIYLRELKSKLLLVRLIIFLNEKFMTQTNVKTPVEYKGKEQLEDITKFIRHNYAENITLDLLTETFFLSKSTIIRIFKNNLGITPVQYLINIRIMTSRQLLKSGHSVKEVSEAIGYKDESSFIKKFKSIQGVSPKNYVKQNNR</sequence>
<dbReference type="SUPFAM" id="SSF46689">
    <property type="entry name" value="Homeodomain-like"/>
    <property type="match status" value="2"/>
</dbReference>
<gene>
    <name evidence="5" type="ORF">I6N95_14045</name>
</gene>
<dbReference type="GO" id="GO:0003700">
    <property type="term" value="F:DNA-binding transcription factor activity"/>
    <property type="evidence" value="ECO:0007669"/>
    <property type="project" value="InterPro"/>
</dbReference>
<feature type="domain" description="HTH araC/xylS-type" evidence="4">
    <location>
        <begin position="185"/>
        <end position="282"/>
    </location>
</feature>
<evidence type="ECO:0000256" key="2">
    <source>
        <dbReference type="ARBA" id="ARBA00023125"/>
    </source>
</evidence>
<dbReference type="InterPro" id="IPR014710">
    <property type="entry name" value="RmlC-like_jellyroll"/>
</dbReference>
<keyword evidence="2" id="KW-0238">DNA-binding</keyword>
<dbReference type="SUPFAM" id="SSF51215">
    <property type="entry name" value="Regulatory protein AraC"/>
    <property type="match status" value="1"/>
</dbReference>
<evidence type="ECO:0000259" key="4">
    <source>
        <dbReference type="PROSITE" id="PS01124"/>
    </source>
</evidence>
<dbReference type="InterPro" id="IPR003313">
    <property type="entry name" value="AraC-bd"/>
</dbReference>
<keyword evidence="1" id="KW-0805">Transcription regulation</keyword>
<dbReference type="InterPro" id="IPR018060">
    <property type="entry name" value="HTH_AraC"/>
</dbReference>
<dbReference type="PANTHER" id="PTHR43280">
    <property type="entry name" value="ARAC-FAMILY TRANSCRIPTIONAL REGULATOR"/>
    <property type="match status" value="1"/>
</dbReference>
<dbReference type="PROSITE" id="PS01124">
    <property type="entry name" value="HTH_ARAC_FAMILY_2"/>
    <property type="match status" value="1"/>
</dbReference>
<evidence type="ECO:0000313" key="6">
    <source>
        <dbReference type="Proteomes" id="UP000674938"/>
    </source>
</evidence>
<dbReference type="Gene3D" id="1.10.10.60">
    <property type="entry name" value="Homeodomain-like"/>
    <property type="match status" value="2"/>
</dbReference>
<evidence type="ECO:0000256" key="3">
    <source>
        <dbReference type="ARBA" id="ARBA00023163"/>
    </source>
</evidence>
<proteinExistence type="predicted"/>
<evidence type="ECO:0000256" key="1">
    <source>
        <dbReference type="ARBA" id="ARBA00023015"/>
    </source>
</evidence>
<dbReference type="GO" id="GO:0043565">
    <property type="term" value="F:sequence-specific DNA binding"/>
    <property type="evidence" value="ECO:0007669"/>
    <property type="project" value="InterPro"/>
</dbReference>
<keyword evidence="6" id="KW-1185">Reference proteome</keyword>
<keyword evidence="3" id="KW-0804">Transcription</keyword>